<dbReference type="AlphaFoldDB" id="A0ABC9T3N4"/>
<gene>
    <name evidence="1" type="ORF">IAY_04600</name>
</gene>
<protein>
    <recommendedName>
        <fullName evidence="3">Phage protein</fullName>
    </recommendedName>
</protein>
<name>A0ABC9T3N4_BACCE</name>
<reference evidence="1 2" key="1">
    <citation type="submission" date="2013-01" db="EMBL/GenBank/DDBJ databases">
        <title>The Genome Sequence of Bacillus cereus TIAC219.</title>
        <authorList>
            <consortium name="The Broad Institute Genome Sequencing Platform"/>
            <consortium name="The Broad Institute Genome Sequencing Center for Infectious Disease"/>
            <person name="Feldgarden M."/>
            <person name="Van der Auwera G.A."/>
            <person name="Mahillon J."/>
            <person name="Duprez V."/>
            <person name="Timmery S."/>
            <person name="Mattelet C."/>
            <person name="Dierick K."/>
            <person name="Sun M."/>
            <person name="Yu Z."/>
            <person name="Zhu L."/>
            <person name="Hu X."/>
            <person name="Shank E.B."/>
            <person name="Swiecicka I."/>
            <person name="Hansen B.M."/>
            <person name="Andrup L."/>
            <person name="Walker B."/>
            <person name="Young S.K."/>
            <person name="Zeng Q."/>
            <person name="Gargeya S."/>
            <person name="Fitzgerald M."/>
            <person name="Haas B."/>
            <person name="Abouelleil A."/>
            <person name="Alvarado L."/>
            <person name="Arachchi H.M."/>
            <person name="Berlin A.M."/>
            <person name="Chapman S.B."/>
            <person name="Dewar J."/>
            <person name="Goldberg J."/>
            <person name="Griggs A."/>
            <person name="Gujja S."/>
            <person name="Hansen M."/>
            <person name="Howarth C."/>
            <person name="Imamovic A."/>
            <person name="Larimer J."/>
            <person name="McCowan C."/>
            <person name="Murphy C."/>
            <person name="Neiman D."/>
            <person name="Pearson M."/>
            <person name="Priest M."/>
            <person name="Roberts A."/>
            <person name="Saif S."/>
            <person name="Shea T."/>
            <person name="Sisk P."/>
            <person name="Sykes S."/>
            <person name="Wortman J."/>
            <person name="Nusbaum C."/>
            <person name="Birren B."/>
        </authorList>
    </citation>
    <scope>NUCLEOTIDE SEQUENCE [LARGE SCALE GENOMIC DNA]</scope>
    <source>
        <strain evidence="1 2">TIAC219</strain>
    </source>
</reference>
<comment type="caution">
    <text evidence="1">The sequence shown here is derived from an EMBL/GenBank/DDBJ whole genome shotgun (WGS) entry which is preliminary data.</text>
</comment>
<evidence type="ECO:0000313" key="2">
    <source>
        <dbReference type="Proteomes" id="UP000014060"/>
    </source>
</evidence>
<sequence length="62" mass="7071">MNEICISDKVEVISRFNPDLYEKIGTVLQTKLGPHGKEVRVEFSDGYATWIDIEDLSIISEK</sequence>
<proteinExistence type="predicted"/>
<evidence type="ECO:0000313" key="1">
    <source>
        <dbReference type="EMBL" id="EOQ69247.1"/>
    </source>
</evidence>
<dbReference type="RefSeq" id="WP_001002162.1">
    <property type="nucleotide sequence ID" value="NZ_KB976008.1"/>
</dbReference>
<accession>A0ABC9T3N4</accession>
<evidence type="ECO:0008006" key="3">
    <source>
        <dbReference type="Google" id="ProtNLM"/>
    </source>
</evidence>
<organism evidence="1 2">
    <name type="scientific">Bacillus cereus TIAC219</name>
    <dbReference type="NCBI Taxonomy" id="718222"/>
    <lineage>
        <taxon>Bacteria</taxon>
        <taxon>Bacillati</taxon>
        <taxon>Bacillota</taxon>
        <taxon>Bacilli</taxon>
        <taxon>Bacillales</taxon>
        <taxon>Bacillaceae</taxon>
        <taxon>Bacillus</taxon>
        <taxon>Bacillus cereus group</taxon>
    </lineage>
</organism>
<dbReference type="Proteomes" id="UP000014060">
    <property type="component" value="Unassembled WGS sequence"/>
</dbReference>
<dbReference type="EMBL" id="AHCJ01000015">
    <property type="protein sequence ID" value="EOQ69247.1"/>
    <property type="molecule type" value="Genomic_DNA"/>
</dbReference>